<evidence type="ECO:0000256" key="1">
    <source>
        <dbReference type="ARBA" id="ARBA00022630"/>
    </source>
</evidence>
<evidence type="ECO:0000313" key="5">
    <source>
        <dbReference type="Proteomes" id="UP000009071"/>
    </source>
</evidence>
<dbReference type="PANTHER" id="PTHR43656:SF2">
    <property type="entry name" value="BINDING OXIDOREDUCTASE, PUTATIVE (AFU_ORTHOLOGUE AFUA_2G08260)-RELATED"/>
    <property type="match status" value="1"/>
</dbReference>
<dbReference type="AlphaFoldDB" id="C4XLU7"/>
<dbReference type="Gene3D" id="3.20.20.70">
    <property type="entry name" value="Aldolase class I"/>
    <property type="match status" value="1"/>
</dbReference>
<dbReference type="CDD" id="cd02803">
    <property type="entry name" value="OYE_like_FMN_family"/>
    <property type="match status" value="1"/>
</dbReference>
<reference evidence="4 5" key="1">
    <citation type="journal article" date="2009" name="Genome Res.">
        <title>Whole genome sequence of Desulfovibrio magneticus strain RS-1 revealed common gene clusters in magnetotactic bacteria.</title>
        <authorList>
            <person name="Nakazawa H."/>
            <person name="Arakaki A."/>
            <person name="Narita-Yamada S."/>
            <person name="Yashiro I."/>
            <person name="Jinno K."/>
            <person name="Aoki N."/>
            <person name="Tsuruyama A."/>
            <person name="Okamura Y."/>
            <person name="Tanikawa S."/>
            <person name="Fujita N."/>
            <person name="Takeyama H."/>
            <person name="Matsunaga T."/>
        </authorList>
    </citation>
    <scope>NUCLEOTIDE SEQUENCE [LARGE SCALE GENOMIC DNA]</scope>
    <source>
        <strain evidence="5">ATCC 700980 / DSM 13731 / RS-1</strain>
    </source>
</reference>
<dbReference type="InterPro" id="IPR001155">
    <property type="entry name" value="OxRdtase_FMN_N"/>
</dbReference>
<dbReference type="eggNOG" id="COG1902">
    <property type="taxonomic scope" value="Bacteria"/>
</dbReference>
<dbReference type="GO" id="GO:0010181">
    <property type="term" value="F:FMN binding"/>
    <property type="evidence" value="ECO:0007669"/>
    <property type="project" value="InterPro"/>
</dbReference>
<evidence type="ECO:0000313" key="4">
    <source>
        <dbReference type="EMBL" id="BAH74685.1"/>
    </source>
</evidence>
<dbReference type="HOGENOM" id="CLU_012153_2_3_7"/>
<evidence type="ECO:0000256" key="2">
    <source>
        <dbReference type="ARBA" id="ARBA00023002"/>
    </source>
</evidence>
<dbReference type="Pfam" id="PF00724">
    <property type="entry name" value="Oxidored_FMN"/>
    <property type="match status" value="2"/>
</dbReference>
<dbReference type="InterPro" id="IPR051799">
    <property type="entry name" value="NADH_flavin_oxidoreductase"/>
</dbReference>
<dbReference type="RefSeq" id="WP_015859908.1">
    <property type="nucleotide sequence ID" value="NC_012796.1"/>
</dbReference>
<dbReference type="OrthoDB" id="9784632at2"/>
<dbReference type="InterPro" id="IPR013785">
    <property type="entry name" value="Aldolase_TIM"/>
</dbReference>
<keyword evidence="1" id="KW-0285">Flavoprotein</keyword>
<gene>
    <name evidence="4" type="ordered locus">DMR_11940</name>
</gene>
<dbReference type="GO" id="GO:0016491">
    <property type="term" value="F:oxidoreductase activity"/>
    <property type="evidence" value="ECO:0007669"/>
    <property type="project" value="UniProtKB-KW"/>
</dbReference>
<sequence>MKTLFDPVAVGARQAKNRLVRSATWERLADAQGRATPELLAVYNALARGGVGTVIVSATFIDPAGGSLPGQLGLARPEHVDGHRRIVDTLHAQGCLALAQFAFAGRDGALWSAGDPDTATLAALPDLYARATVLARQAGYDGAQIHSAHGYFLSQFLNPATNARTDAYGGSPENARRLLMDIWAAMAGEAGRDFLLAVKLDCRDMAGTPGLDRICLETAKALDEAGIDLVEVSGLGGNKGLCGGKKQPESVFRREAGEVAGAVSAAVALVGANHSPEVMEEVLEETDVTLFALSRPLLREPDLPARWAAGDRRPAACVSCGKCYDEAGNGCFFTRRRSEA</sequence>
<protein>
    <submittedName>
        <fullName evidence="4">Oxidoreductase</fullName>
    </submittedName>
</protein>
<accession>C4XLU7</accession>
<evidence type="ECO:0000259" key="3">
    <source>
        <dbReference type="Pfam" id="PF00724"/>
    </source>
</evidence>
<dbReference type="SUPFAM" id="SSF51395">
    <property type="entry name" value="FMN-linked oxidoreductases"/>
    <property type="match status" value="1"/>
</dbReference>
<dbReference type="EMBL" id="AP010904">
    <property type="protein sequence ID" value="BAH74685.1"/>
    <property type="molecule type" value="Genomic_DNA"/>
</dbReference>
<feature type="domain" description="NADH:flavin oxidoreductase/NADH oxidase N-terminal" evidence="3">
    <location>
        <begin position="127"/>
        <end position="309"/>
    </location>
</feature>
<keyword evidence="2" id="KW-0560">Oxidoreductase</keyword>
<dbReference type="Proteomes" id="UP000009071">
    <property type="component" value="Chromosome"/>
</dbReference>
<name>C4XLU7_SOLM1</name>
<dbReference type="STRING" id="573370.DMR_11940"/>
<dbReference type="PANTHER" id="PTHR43656">
    <property type="entry name" value="BINDING OXIDOREDUCTASE, PUTATIVE (AFU_ORTHOLOGUE AFUA_2G08260)-RELATED"/>
    <property type="match status" value="1"/>
</dbReference>
<organism evidence="4 5">
    <name type="scientific">Solidesulfovibrio magneticus (strain ATCC 700980 / DSM 13731 / RS-1)</name>
    <name type="common">Desulfovibrio magneticus</name>
    <dbReference type="NCBI Taxonomy" id="573370"/>
    <lineage>
        <taxon>Bacteria</taxon>
        <taxon>Pseudomonadati</taxon>
        <taxon>Thermodesulfobacteriota</taxon>
        <taxon>Desulfovibrionia</taxon>
        <taxon>Desulfovibrionales</taxon>
        <taxon>Desulfovibrionaceae</taxon>
        <taxon>Solidesulfovibrio</taxon>
    </lineage>
</organism>
<keyword evidence="5" id="KW-1185">Reference proteome</keyword>
<dbReference type="KEGG" id="dma:DMR_11940"/>
<proteinExistence type="predicted"/>
<feature type="domain" description="NADH:flavin oxidoreductase/NADH oxidase N-terminal" evidence="3">
    <location>
        <begin position="4"/>
        <end position="108"/>
    </location>
</feature>